<sequence length="51" mass="5807">MADDEYEPEDMGQDYDDPIDDDDNMEAMDQMDDENVDVLAATQHTPQVNAK</sequence>
<dbReference type="EMBL" id="CAJPIZ010033744">
    <property type="protein sequence ID" value="CAG2120492.1"/>
    <property type="molecule type" value="Genomic_DNA"/>
</dbReference>
<reference evidence="2" key="1">
    <citation type="submission" date="2020-11" db="EMBL/GenBank/DDBJ databases">
        <authorList>
            <person name="Tran Van P."/>
        </authorList>
    </citation>
    <scope>NUCLEOTIDE SEQUENCE</scope>
</reference>
<evidence type="ECO:0000313" key="3">
    <source>
        <dbReference type="Proteomes" id="UP000759131"/>
    </source>
</evidence>
<accession>A0A7R9QGQ5</accession>
<organism evidence="2">
    <name type="scientific">Medioppia subpectinata</name>
    <dbReference type="NCBI Taxonomy" id="1979941"/>
    <lineage>
        <taxon>Eukaryota</taxon>
        <taxon>Metazoa</taxon>
        <taxon>Ecdysozoa</taxon>
        <taxon>Arthropoda</taxon>
        <taxon>Chelicerata</taxon>
        <taxon>Arachnida</taxon>
        <taxon>Acari</taxon>
        <taxon>Acariformes</taxon>
        <taxon>Sarcoptiformes</taxon>
        <taxon>Oribatida</taxon>
        <taxon>Brachypylina</taxon>
        <taxon>Oppioidea</taxon>
        <taxon>Oppiidae</taxon>
        <taxon>Medioppia</taxon>
    </lineage>
</organism>
<gene>
    <name evidence="2" type="ORF">OSB1V03_LOCUS20439</name>
</gene>
<feature type="non-terminal residue" evidence="2">
    <location>
        <position position="1"/>
    </location>
</feature>
<name>A0A7R9QGQ5_9ACAR</name>
<dbReference type="Proteomes" id="UP000759131">
    <property type="component" value="Unassembled WGS sequence"/>
</dbReference>
<proteinExistence type="predicted"/>
<feature type="region of interest" description="Disordered" evidence="1">
    <location>
        <begin position="1"/>
        <end position="51"/>
    </location>
</feature>
<evidence type="ECO:0000256" key="1">
    <source>
        <dbReference type="SAM" id="MobiDB-lite"/>
    </source>
</evidence>
<protein>
    <submittedName>
        <fullName evidence="2">Uncharacterized protein</fullName>
    </submittedName>
</protein>
<evidence type="ECO:0000313" key="2">
    <source>
        <dbReference type="EMBL" id="CAD7645299.1"/>
    </source>
</evidence>
<dbReference type="AlphaFoldDB" id="A0A7R9QGQ5"/>
<dbReference type="EMBL" id="OC888319">
    <property type="protein sequence ID" value="CAD7645299.1"/>
    <property type="molecule type" value="Genomic_DNA"/>
</dbReference>
<keyword evidence="3" id="KW-1185">Reference proteome</keyword>
<feature type="compositionally biased region" description="Polar residues" evidence="1">
    <location>
        <begin position="42"/>
        <end position="51"/>
    </location>
</feature>
<feature type="compositionally biased region" description="Acidic residues" evidence="1">
    <location>
        <begin position="1"/>
        <end position="36"/>
    </location>
</feature>